<dbReference type="InterPro" id="IPR047867">
    <property type="entry name" value="Ribosomal_uL22_bac/org-type"/>
</dbReference>
<dbReference type="HOGENOM" id="CLU_057182_0_0_1"/>
<keyword evidence="3 4" id="KW-0687">Ribonucleoprotein</keyword>
<evidence type="ECO:0000256" key="5">
    <source>
        <dbReference type="SAM" id="MobiDB-lite"/>
    </source>
</evidence>
<dbReference type="SUPFAM" id="SSF54843">
    <property type="entry name" value="Ribosomal protein L22"/>
    <property type="match status" value="1"/>
</dbReference>
<accession>R8BJS0</accession>
<dbReference type="InterPro" id="IPR036394">
    <property type="entry name" value="Ribosomal_uL22_sf"/>
</dbReference>
<evidence type="ECO:0000313" key="7">
    <source>
        <dbReference type="Proteomes" id="UP000014074"/>
    </source>
</evidence>
<dbReference type="RefSeq" id="XP_007915762.1">
    <property type="nucleotide sequence ID" value="XM_007917571.1"/>
</dbReference>
<sequence length="342" mass="39122">MRALAPTILKALRPTLVLPTHDAQTRAISFGSFFSRKKDEKKKNQSGTTTVWGDTKDRDVRTALRERMTSGRMESASIFADELEAVKGRKTPSGAQPASDAKRTATPSSTDDLGISKMREHMQQAVDPDARSRVRWERKMVIRHASRCLSPFGKETKAERIARTERASLSSSMYLPTSTKKLVHLAHQIHGKTVEDALQQMQFSKKKMAREVRFSLEEAKAVAVAERGMGLGQVNGEVLKPGQEVTLQTKEGKWLNVDDPTRLYIAEAWVGKGPWRGMRPDYRARGRMFIKKKPSTRIWIRLKEEKTRIREFNDRKAKEYRQGPWIHLPDRPVTAQRQHYSW</sequence>
<keyword evidence="7" id="KW-1185">Reference proteome</keyword>
<dbReference type="PANTHER" id="PTHR13501">
    <property type="entry name" value="CHLOROPLAST 50S RIBOSOMAL PROTEIN L22-RELATED"/>
    <property type="match status" value="1"/>
</dbReference>
<evidence type="ECO:0000256" key="3">
    <source>
        <dbReference type="ARBA" id="ARBA00023274"/>
    </source>
</evidence>
<dbReference type="FunFam" id="3.90.470.10:FF:000017">
    <property type="entry name" value="54S ribosomal protein L22, mitochondrial"/>
    <property type="match status" value="1"/>
</dbReference>
<reference evidence="7" key="1">
    <citation type="journal article" date="2013" name="Genome Announc.">
        <title>Draft genome sequence of the ascomycete Phaeoacremonium aleophilum strain UCR-PA7, a causal agent of the esca disease complex in grapevines.</title>
        <authorList>
            <person name="Blanco-Ulate B."/>
            <person name="Rolshausen P."/>
            <person name="Cantu D."/>
        </authorList>
    </citation>
    <scope>NUCLEOTIDE SEQUENCE [LARGE SCALE GENOMIC DNA]</scope>
    <source>
        <strain evidence="7">UCR-PA7</strain>
    </source>
</reference>
<organism evidence="6 7">
    <name type="scientific">Phaeoacremonium minimum (strain UCR-PA7)</name>
    <name type="common">Esca disease fungus</name>
    <name type="synonym">Togninia minima</name>
    <dbReference type="NCBI Taxonomy" id="1286976"/>
    <lineage>
        <taxon>Eukaryota</taxon>
        <taxon>Fungi</taxon>
        <taxon>Dikarya</taxon>
        <taxon>Ascomycota</taxon>
        <taxon>Pezizomycotina</taxon>
        <taxon>Sordariomycetes</taxon>
        <taxon>Sordariomycetidae</taxon>
        <taxon>Togniniales</taxon>
        <taxon>Togniniaceae</taxon>
        <taxon>Phaeoacremonium</taxon>
    </lineage>
</organism>
<evidence type="ECO:0000256" key="4">
    <source>
        <dbReference type="RuleBase" id="RU004005"/>
    </source>
</evidence>
<dbReference type="GeneID" id="19325534"/>
<name>R8BJS0_PHAM7</name>
<dbReference type="PANTHER" id="PTHR13501:SF10">
    <property type="entry name" value="LARGE RIBOSOMAL SUBUNIT PROTEIN UL22M"/>
    <property type="match status" value="1"/>
</dbReference>
<dbReference type="CDD" id="cd00336">
    <property type="entry name" value="Ribosomal_L22"/>
    <property type="match status" value="1"/>
</dbReference>
<dbReference type="InterPro" id="IPR001063">
    <property type="entry name" value="Ribosomal_uL22"/>
</dbReference>
<dbReference type="Gene3D" id="3.90.470.10">
    <property type="entry name" value="Ribosomal protein L22/L17"/>
    <property type="match status" value="1"/>
</dbReference>
<proteinExistence type="inferred from homology"/>
<dbReference type="EMBL" id="KB933149">
    <property type="protein sequence ID" value="EON99462.1"/>
    <property type="molecule type" value="Genomic_DNA"/>
</dbReference>
<protein>
    <submittedName>
        <fullName evidence="6">Putative mitochondrial large ribosomal subunit protein</fullName>
    </submittedName>
</protein>
<dbReference type="Proteomes" id="UP000014074">
    <property type="component" value="Unassembled WGS sequence"/>
</dbReference>
<evidence type="ECO:0000256" key="1">
    <source>
        <dbReference type="ARBA" id="ARBA00009451"/>
    </source>
</evidence>
<dbReference type="GO" id="GO:0006412">
    <property type="term" value="P:translation"/>
    <property type="evidence" value="ECO:0007669"/>
    <property type="project" value="InterPro"/>
</dbReference>
<comment type="similarity">
    <text evidence="1 4">Belongs to the universal ribosomal protein uL22 family.</text>
</comment>
<dbReference type="GO" id="GO:0015934">
    <property type="term" value="C:large ribosomal subunit"/>
    <property type="evidence" value="ECO:0007669"/>
    <property type="project" value="InterPro"/>
</dbReference>
<dbReference type="OrthoDB" id="416470at2759"/>
<dbReference type="KEGG" id="tmn:UCRPA7_5020"/>
<evidence type="ECO:0000313" key="6">
    <source>
        <dbReference type="EMBL" id="EON99462.1"/>
    </source>
</evidence>
<dbReference type="GO" id="GO:0003735">
    <property type="term" value="F:structural constituent of ribosome"/>
    <property type="evidence" value="ECO:0007669"/>
    <property type="project" value="InterPro"/>
</dbReference>
<keyword evidence="2 4" id="KW-0689">Ribosomal protein</keyword>
<feature type="region of interest" description="Disordered" evidence="5">
    <location>
        <begin position="83"/>
        <end position="113"/>
    </location>
</feature>
<evidence type="ECO:0000256" key="2">
    <source>
        <dbReference type="ARBA" id="ARBA00022980"/>
    </source>
</evidence>
<gene>
    <name evidence="6" type="ORF">UCRPA7_5020</name>
</gene>
<dbReference type="AlphaFoldDB" id="R8BJS0"/>
<dbReference type="eggNOG" id="KOG1711">
    <property type="taxonomic scope" value="Eukaryota"/>
</dbReference>
<dbReference type="Pfam" id="PF00237">
    <property type="entry name" value="Ribosomal_L22"/>
    <property type="match status" value="2"/>
</dbReference>